<feature type="transmembrane region" description="Helical" evidence="1">
    <location>
        <begin position="199"/>
        <end position="218"/>
    </location>
</feature>
<evidence type="ECO:0000313" key="3">
    <source>
        <dbReference type="EMBL" id="SDI12761.1"/>
    </source>
</evidence>
<keyword evidence="1" id="KW-0812">Transmembrane</keyword>
<dbReference type="STRING" id="83767.SAMN05660652_02904"/>
<feature type="transmembrane region" description="Helical" evidence="1">
    <location>
        <begin position="7"/>
        <end position="24"/>
    </location>
</feature>
<reference evidence="3 4" key="1">
    <citation type="submission" date="2016-10" db="EMBL/GenBank/DDBJ databases">
        <authorList>
            <person name="de Groot N.N."/>
        </authorList>
    </citation>
    <scope>NUCLEOTIDE SEQUENCE [LARGE SCALE GENOMIC DNA]</scope>
    <source>
        <strain evidence="3 4">DSM 5885</strain>
    </source>
</reference>
<proteinExistence type="predicted"/>
<feature type="transmembrane region" description="Helical" evidence="1">
    <location>
        <begin position="282"/>
        <end position="298"/>
    </location>
</feature>
<evidence type="ECO:0000313" key="4">
    <source>
        <dbReference type="Proteomes" id="UP000198607"/>
    </source>
</evidence>
<organism evidence="3 4">
    <name type="scientific">Propionivibrio dicarboxylicus</name>
    <dbReference type="NCBI Taxonomy" id="83767"/>
    <lineage>
        <taxon>Bacteria</taxon>
        <taxon>Pseudomonadati</taxon>
        <taxon>Pseudomonadota</taxon>
        <taxon>Betaproteobacteria</taxon>
        <taxon>Rhodocyclales</taxon>
        <taxon>Rhodocyclaceae</taxon>
        <taxon>Propionivibrio</taxon>
    </lineage>
</organism>
<name>A0A1G8I1Y8_9RHOO</name>
<feature type="transmembrane region" description="Helical" evidence="1">
    <location>
        <begin position="310"/>
        <end position="328"/>
    </location>
</feature>
<feature type="transmembrane region" description="Helical" evidence="1">
    <location>
        <begin position="243"/>
        <end position="262"/>
    </location>
</feature>
<feature type="domain" description="Dicarboxylate carrier MatC N-terminal" evidence="2">
    <location>
        <begin position="9"/>
        <end position="152"/>
    </location>
</feature>
<keyword evidence="1" id="KW-0472">Membrane</keyword>
<feature type="transmembrane region" description="Helical" evidence="1">
    <location>
        <begin position="101"/>
        <end position="127"/>
    </location>
</feature>
<dbReference type="InterPro" id="IPR009827">
    <property type="entry name" value="MatC_N"/>
</dbReference>
<dbReference type="OrthoDB" id="5353763at2"/>
<feature type="transmembrane region" description="Helical" evidence="1">
    <location>
        <begin position="30"/>
        <end position="49"/>
    </location>
</feature>
<evidence type="ECO:0000259" key="2">
    <source>
        <dbReference type="Pfam" id="PF07158"/>
    </source>
</evidence>
<dbReference type="AlphaFoldDB" id="A0A1G8I1Y8"/>
<gene>
    <name evidence="3" type="ORF">SAMN05660652_02904</name>
</gene>
<dbReference type="Pfam" id="PF07158">
    <property type="entry name" value="MatC_N"/>
    <property type="match status" value="1"/>
</dbReference>
<dbReference type="Proteomes" id="UP000198607">
    <property type="component" value="Unassembled WGS sequence"/>
</dbReference>
<keyword evidence="4" id="KW-1185">Reference proteome</keyword>
<accession>A0A1G8I1Y8</accession>
<evidence type="ECO:0000256" key="1">
    <source>
        <dbReference type="SAM" id="Phobius"/>
    </source>
</evidence>
<feature type="transmembrane region" description="Helical" evidence="1">
    <location>
        <begin position="61"/>
        <end position="81"/>
    </location>
</feature>
<keyword evidence="1" id="KW-1133">Transmembrane helix</keyword>
<feature type="transmembrane region" description="Helical" evidence="1">
    <location>
        <begin position="340"/>
        <end position="364"/>
    </location>
</feature>
<feature type="transmembrane region" description="Helical" evidence="1">
    <location>
        <begin position="434"/>
        <end position="453"/>
    </location>
</feature>
<sequence length="458" mass="47423">MFEMSSAAMASLIGVIVVVGISMVNEDLNVGIVAIAFGVLVGAVFAGLPANKVMQAWPIDLFMILTGVTFLFGIATTNGTMEKLTSNAIRLAGGNTTLIPVILFALITIITTIGPGNIATVTLMAPVAMAIAGRIGMNAFLMTLLVVGAANGAAFSPIAPTGVISTFFLNKMAPQLDLLGQQLGNLDSLAWKIYFNSEVAQIVGNVGGFFLLGGWAWVRRQRHASLSIDEIAPKPEPFNRHQWLTLGCIGMLVLLVILPSLAVTQSLFTPTVMKVIGNGKSANVGAIAFLLATVLLVLNAGDSKAAIKSIPWSVIVMVGGMGILIDVMDKAGGLNALVNIISTVSTPGSISGVLALVTGIISAYSSSSGVVMPMFLPLVPGLIQQLGGGDAISMISSICVGSHMVDTSPLSLFGAVCIACAAESEDKGKLFRQLLVWGFSMAAVGAVICYLFFGVLGF</sequence>
<dbReference type="EMBL" id="FNCY01000013">
    <property type="protein sequence ID" value="SDI12761.1"/>
    <property type="molecule type" value="Genomic_DNA"/>
</dbReference>
<protein>
    <submittedName>
        <fullName evidence="3">Transporter, UIT1 family (TC 9.B.48)</fullName>
    </submittedName>
</protein>
<feature type="transmembrane region" description="Helical" evidence="1">
    <location>
        <begin position="139"/>
        <end position="159"/>
    </location>
</feature>